<gene>
    <name evidence="1" type="ORF">PODLI_1B029989</name>
</gene>
<dbReference type="AlphaFoldDB" id="A0AA35LFB8"/>
<accession>A0AA35LFB8</accession>
<organism evidence="1 2">
    <name type="scientific">Podarcis lilfordi</name>
    <name type="common">Lilford's wall lizard</name>
    <dbReference type="NCBI Taxonomy" id="74358"/>
    <lineage>
        <taxon>Eukaryota</taxon>
        <taxon>Metazoa</taxon>
        <taxon>Chordata</taxon>
        <taxon>Craniata</taxon>
        <taxon>Vertebrata</taxon>
        <taxon>Euteleostomi</taxon>
        <taxon>Lepidosauria</taxon>
        <taxon>Squamata</taxon>
        <taxon>Bifurcata</taxon>
        <taxon>Unidentata</taxon>
        <taxon>Episquamata</taxon>
        <taxon>Laterata</taxon>
        <taxon>Lacertibaenia</taxon>
        <taxon>Lacertidae</taxon>
        <taxon>Podarcis</taxon>
    </lineage>
</organism>
<proteinExistence type="predicted"/>
<evidence type="ECO:0000313" key="2">
    <source>
        <dbReference type="Proteomes" id="UP001178461"/>
    </source>
</evidence>
<evidence type="ECO:0000313" key="1">
    <source>
        <dbReference type="EMBL" id="CAI5795242.1"/>
    </source>
</evidence>
<keyword evidence="2" id="KW-1185">Reference proteome</keyword>
<dbReference type="Proteomes" id="UP001178461">
    <property type="component" value="Chromosome 15"/>
</dbReference>
<reference evidence="1" key="1">
    <citation type="submission" date="2022-12" db="EMBL/GenBank/DDBJ databases">
        <authorList>
            <person name="Alioto T."/>
            <person name="Alioto T."/>
            <person name="Gomez Garrido J."/>
        </authorList>
    </citation>
    <scope>NUCLEOTIDE SEQUENCE</scope>
</reference>
<protein>
    <submittedName>
        <fullName evidence="1">Uncharacterized protein</fullName>
    </submittedName>
</protein>
<dbReference type="EMBL" id="OX395141">
    <property type="protein sequence ID" value="CAI5795242.1"/>
    <property type="molecule type" value="Genomic_DNA"/>
</dbReference>
<name>A0AA35LFB8_9SAUR</name>
<sequence>MQPGAARKGVPYIQPLDLEKLFLVQIIGTCMEATQRGFKTTELPDHLAAEGILDILGHLDQFEDCPGILALALEAFFQLSFMKLAGPSCILSFRQLQMKTMKRTRRTNDLFDLNSNQLCKGEGERCCQEC</sequence>